<dbReference type="GO" id="GO:0006412">
    <property type="term" value="P:translation"/>
    <property type="evidence" value="ECO:0007669"/>
    <property type="project" value="InterPro"/>
</dbReference>
<comment type="similarity">
    <text evidence="1">Belongs to the bacterial ribosomal protein bL27 family.</text>
</comment>
<proteinExistence type="inferred from homology"/>
<keyword evidence="3" id="KW-0687">Ribonucleoprotein</keyword>
<dbReference type="PRINTS" id="PR00063">
    <property type="entry name" value="RIBOSOMALL27"/>
</dbReference>
<dbReference type="Gene3D" id="2.40.50.100">
    <property type="match status" value="1"/>
</dbReference>
<evidence type="ECO:0000313" key="7">
    <source>
        <dbReference type="Proteomes" id="UP000230232"/>
    </source>
</evidence>
<dbReference type="InterPro" id="IPR001684">
    <property type="entry name" value="Ribosomal_bL27"/>
</dbReference>
<dbReference type="Proteomes" id="UP000230232">
    <property type="component" value="Unassembled WGS sequence"/>
</dbReference>
<evidence type="ECO:0000256" key="2">
    <source>
        <dbReference type="ARBA" id="ARBA00022980"/>
    </source>
</evidence>
<comment type="caution">
    <text evidence="6">The sequence shown here is derived from an EMBL/GenBank/DDBJ whole genome shotgun (WGS) entry which is preliminary data.</text>
</comment>
<protein>
    <recommendedName>
        <fullName evidence="4">Large ribosomal subunit protein bL27</fullName>
    </recommendedName>
    <alternativeName>
        <fullName evidence="5">50S ribosomal protein L27</fullName>
    </alternativeName>
</protein>
<evidence type="ECO:0000256" key="4">
    <source>
        <dbReference type="ARBA" id="ARBA00035175"/>
    </source>
</evidence>
<dbReference type="GO" id="GO:0003735">
    <property type="term" value="F:structural constituent of ribosome"/>
    <property type="evidence" value="ECO:0007669"/>
    <property type="project" value="InterPro"/>
</dbReference>
<evidence type="ECO:0000256" key="1">
    <source>
        <dbReference type="ARBA" id="ARBA00010797"/>
    </source>
</evidence>
<evidence type="ECO:0000256" key="3">
    <source>
        <dbReference type="ARBA" id="ARBA00023274"/>
    </source>
</evidence>
<dbReference type="PROSITE" id="PS00831">
    <property type="entry name" value="RIBOSOMAL_L27"/>
    <property type="match status" value="1"/>
</dbReference>
<dbReference type="GO" id="GO:0022625">
    <property type="term" value="C:cytosolic large ribosomal subunit"/>
    <property type="evidence" value="ECO:0007669"/>
    <property type="project" value="TreeGrafter"/>
</dbReference>
<dbReference type="Pfam" id="PF01016">
    <property type="entry name" value="Ribosomal_L27"/>
    <property type="match status" value="1"/>
</dbReference>
<dbReference type="EMBL" id="PCXO01000005">
    <property type="protein sequence ID" value="PIR41506.1"/>
    <property type="molecule type" value="Genomic_DNA"/>
</dbReference>
<sequence>MAHTKAKATTKNNRDSRPKYLGVKLHSGQIVKPGDIIVRQRGTRFVAGLGTKQGNDDTIFSTQNGRIEFISKNKIKFDGRRKILKFVKVVPAETSGI</sequence>
<dbReference type="PANTHER" id="PTHR15893:SF0">
    <property type="entry name" value="LARGE RIBOSOMAL SUBUNIT PROTEIN BL27M"/>
    <property type="match status" value="1"/>
</dbReference>
<dbReference type="SUPFAM" id="SSF110324">
    <property type="entry name" value="Ribosomal L27 protein-like"/>
    <property type="match status" value="1"/>
</dbReference>
<accession>A0A2H0R599</accession>
<gene>
    <name evidence="6" type="ORF">COV31_01385</name>
</gene>
<reference evidence="6 7" key="1">
    <citation type="submission" date="2017-09" db="EMBL/GenBank/DDBJ databases">
        <title>Depth-based differentiation of microbial function through sediment-hosted aquifers and enrichment of novel symbionts in the deep terrestrial subsurface.</title>
        <authorList>
            <person name="Probst A.J."/>
            <person name="Ladd B."/>
            <person name="Jarett J.K."/>
            <person name="Geller-Mcgrath D.E."/>
            <person name="Sieber C.M."/>
            <person name="Emerson J.B."/>
            <person name="Anantharaman K."/>
            <person name="Thomas B.C."/>
            <person name="Malmstrom R."/>
            <person name="Stieglmeier M."/>
            <person name="Klingl A."/>
            <person name="Woyke T."/>
            <person name="Ryan C.M."/>
            <person name="Banfield J.F."/>
        </authorList>
    </citation>
    <scope>NUCLEOTIDE SEQUENCE [LARGE SCALE GENOMIC DNA]</scope>
    <source>
        <strain evidence="6">CG10_big_fil_rev_8_21_14_0_10_46_23</strain>
    </source>
</reference>
<organism evidence="6 7">
    <name type="scientific">Candidatus Yanofskybacteria bacterium CG10_big_fil_rev_8_21_14_0_10_46_23</name>
    <dbReference type="NCBI Taxonomy" id="1975098"/>
    <lineage>
        <taxon>Bacteria</taxon>
        <taxon>Candidatus Yanofskyibacteriota</taxon>
    </lineage>
</organism>
<dbReference type="AlphaFoldDB" id="A0A2H0R599"/>
<dbReference type="PANTHER" id="PTHR15893">
    <property type="entry name" value="RIBOSOMAL PROTEIN L27"/>
    <property type="match status" value="1"/>
</dbReference>
<dbReference type="InterPro" id="IPR018261">
    <property type="entry name" value="Ribosomal_bL27_CS"/>
</dbReference>
<evidence type="ECO:0000256" key="5">
    <source>
        <dbReference type="ARBA" id="ARBA00035477"/>
    </source>
</evidence>
<name>A0A2H0R599_9BACT</name>
<evidence type="ECO:0000313" key="6">
    <source>
        <dbReference type="EMBL" id="PIR41506.1"/>
    </source>
</evidence>
<dbReference type="FunFam" id="2.40.50.100:FF:000020">
    <property type="entry name" value="50S ribosomal protein L27"/>
    <property type="match status" value="1"/>
</dbReference>
<keyword evidence="2 6" id="KW-0689">Ribosomal protein</keyword>